<dbReference type="GO" id="GO:0046872">
    <property type="term" value="F:metal ion binding"/>
    <property type="evidence" value="ECO:0007669"/>
    <property type="project" value="UniProtKB-KW"/>
</dbReference>
<gene>
    <name evidence="5" type="ORF">GPL26_10010</name>
</gene>
<comment type="caution">
    <text evidence="5">The sequence shown here is derived from an EMBL/GenBank/DDBJ whole genome shotgun (WGS) entry which is preliminary data.</text>
</comment>
<evidence type="ECO:0000259" key="3">
    <source>
        <dbReference type="Pfam" id="PF00149"/>
    </source>
</evidence>
<feature type="domain" description="Calcineurin-like phosphoesterase" evidence="3">
    <location>
        <begin position="339"/>
        <end position="506"/>
    </location>
</feature>
<proteinExistence type="predicted"/>
<dbReference type="SUPFAM" id="SSF53448">
    <property type="entry name" value="Nucleotide-diphospho-sugar transferases"/>
    <property type="match status" value="1"/>
</dbReference>
<organism evidence="5 6">
    <name type="scientific">Enterocloster citroniae</name>
    <dbReference type="NCBI Taxonomy" id="358743"/>
    <lineage>
        <taxon>Bacteria</taxon>
        <taxon>Bacillati</taxon>
        <taxon>Bacillota</taxon>
        <taxon>Clostridia</taxon>
        <taxon>Lachnospirales</taxon>
        <taxon>Lachnospiraceae</taxon>
        <taxon>Enterocloster</taxon>
    </lineage>
</organism>
<dbReference type="Pfam" id="PF00535">
    <property type="entry name" value="Glycos_transf_2"/>
    <property type="match status" value="1"/>
</dbReference>
<dbReference type="InterPro" id="IPR004843">
    <property type="entry name" value="Calcineurin-like_PHP"/>
</dbReference>
<evidence type="ECO:0000313" key="6">
    <source>
        <dbReference type="Proteomes" id="UP000708338"/>
    </source>
</evidence>
<evidence type="ECO:0000256" key="2">
    <source>
        <dbReference type="ARBA" id="ARBA00022801"/>
    </source>
</evidence>
<dbReference type="PANTHER" id="PTHR31302">
    <property type="entry name" value="TRANSMEMBRANE PROTEIN WITH METALLOPHOSPHOESTERASE DOMAIN-RELATED"/>
    <property type="match status" value="1"/>
</dbReference>
<dbReference type="SUPFAM" id="SSF56300">
    <property type="entry name" value="Metallo-dependent phosphatases"/>
    <property type="match status" value="1"/>
</dbReference>
<dbReference type="RefSeq" id="WP_117450788.1">
    <property type="nucleotide sequence ID" value="NZ_CABJDD010000003.1"/>
</dbReference>
<reference evidence="5" key="1">
    <citation type="journal article" date="2021" name="Gut Microbes">
        <title>A synthetic consortium of 100 gut commensals modulates the composition and function in a colon model of the microbiome of elderly subjects.</title>
        <authorList>
            <person name="Perez M."/>
            <person name="Ntemiri A."/>
            <person name="Tan H."/>
            <person name="Harris H.M.B."/>
            <person name="Roager H.M."/>
            <person name="Ribiere C."/>
            <person name="O'Toole P.W."/>
        </authorList>
    </citation>
    <scope>NUCLEOTIDE SEQUENCE</scope>
    <source>
        <strain evidence="5">MCC335</strain>
    </source>
</reference>
<feature type="domain" description="Glycosyltransferase 2-like" evidence="4">
    <location>
        <begin position="8"/>
        <end position="174"/>
    </location>
</feature>
<dbReference type="Gene3D" id="3.60.21.10">
    <property type="match status" value="1"/>
</dbReference>
<dbReference type="InterPro" id="IPR029052">
    <property type="entry name" value="Metallo-depent_PP-like"/>
</dbReference>
<keyword evidence="1" id="KW-0479">Metal-binding</keyword>
<dbReference type="Gene3D" id="3.90.550.10">
    <property type="entry name" value="Spore Coat Polysaccharide Biosynthesis Protein SpsA, Chain A"/>
    <property type="match status" value="1"/>
</dbReference>
<dbReference type="PANTHER" id="PTHR31302:SF31">
    <property type="entry name" value="PHOSPHODIESTERASE YAEI"/>
    <property type="match status" value="1"/>
</dbReference>
<dbReference type="AlphaFoldDB" id="A0AA41FEH4"/>
<accession>A0AA41FEH4</accession>
<evidence type="ECO:0000313" key="5">
    <source>
        <dbReference type="EMBL" id="MBT9809974.1"/>
    </source>
</evidence>
<evidence type="ECO:0000259" key="4">
    <source>
        <dbReference type="Pfam" id="PF00535"/>
    </source>
</evidence>
<dbReference type="InterPro" id="IPR001173">
    <property type="entry name" value="Glyco_trans_2-like"/>
</dbReference>
<keyword evidence="2" id="KW-0378">Hydrolase</keyword>
<protein>
    <submittedName>
        <fullName evidence="5">Glycosyltransferase</fullName>
    </submittedName>
</protein>
<dbReference type="GO" id="GO:0009245">
    <property type="term" value="P:lipid A biosynthetic process"/>
    <property type="evidence" value="ECO:0007669"/>
    <property type="project" value="TreeGrafter"/>
</dbReference>
<dbReference type="Proteomes" id="UP000708338">
    <property type="component" value="Unassembled WGS sequence"/>
</dbReference>
<dbReference type="CDD" id="cd00761">
    <property type="entry name" value="Glyco_tranf_GTA_type"/>
    <property type="match status" value="1"/>
</dbReference>
<dbReference type="GO" id="GO:0008758">
    <property type="term" value="F:UDP-2,3-diacylglucosamine hydrolase activity"/>
    <property type="evidence" value="ECO:0007669"/>
    <property type="project" value="TreeGrafter"/>
</dbReference>
<dbReference type="EMBL" id="WQPS01000012">
    <property type="protein sequence ID" value="MBT9809974.1"/>
    <property type="molecule type" value="Genomic_DNA"/>
</dbReference>
<name>A0AA41FEH4_9FIRM</name>
<dbReference type="InterPro" id="IPR029044">
    <property type="entry name" value="Nucleotide-diphossugar_trans"/>
</dbReference>
<dbReference type="GO" id="GO:0016020">
    <property type="term" value="C:membrane"/>
    <property type="evidence" value="ECO:0007669"/>
    <property type="project" value="GOC"/>
</dbReference>
<sequence>MMETGLVSVIITTYKREFSMLKEALDSVLAQTYARMEIIVVDDNGEKGERSLQIEEGLKAYPQVRYIKLPDNSGAQVARNTGIQASSGEFIAFLDDDDLWEPKKLEMQIPCFEDPQVGLVFCQGYVFEDGDMEHRRLYHREGTFKETVDFDGMLENDTVGTTSQAVVRRSALDDCGMFDVALPARQDYEMWLRILKRYKGAGVDVPLFNMRIHKGERITSHPMKGIRGYQKVYRKYKKDFKKNKAARTNMLNEICWRLWKQAHRYPESMVYAVRLFFVNPGFVLKKGLMGKLRRVIKWLLAVLLSALLLFAAWQKIQADQNTLELSFYHVKSEKVKEGFRIVQLSDLHLKEFGEKNRDLVERVNALSPDIIAVTGDMNMEHNDDYHVVLDLCRQLVEITDVYYVMGNHELVDYAHRKTGIRDDIEKTGVHMLFNHAEMIQVNGNEICIGGLINEPYNYVEYGGKKFMDEYVRSEDFKLLLVHYPEYFMGELEDMPVDLALCGHTHGGIVRLPYIGGVYATEQGFFPPFTEGQHEVNGSVVIVSRGLGESHKIPRINNKPEIVIVDVNWY</sequence>
<dbReference type="Pfam" id="PF00149">
    <property type="entry name" value="Metallophos"/>
    <property type="match status" value="1"/>
</dbReference>
<dbReference type="InterPro" id="IPR051158">
    <property type="entry name" value="Metallophosphoesterase_sf"/>
</dbReference>
<evidence type="ECO:0000256" key="1">
    <source>
        <dbReference type="ARBA" id="ARBA00022723"/>
    </source>
</evidence>